<dbReference type="Proteomes" id="UP000054560">
    <property type="component" value="Unassembled WGS sequence"/>
</dbReference>
<gene>
    <name evidence="1" type="ORF">SARC_08336</name>
</gene>
<dbReference type="EMBL" id="KQ242338">
    <property type="protein sequence ID" value="KNC79263.1"/>
    <property type="molecule type" value="Genomic_DNA"/>
</dbReference>
<dbReference type="Gene3D" id="2.10.22.10">
    <property type="entry name" value="Antistasin, domain 1"/>
    <property type="match status" value="1"/>
</dbReference>
<dbReference type="SUPFAM" id="SSF57262">
    <property type="entry name" value="Leech antihemostatic proteins"/>
    <property type="match status" value="1"/>
</dbReference>
<proteinExistence type="predicted"/>
<keyword evidence="2" id="KW-1185">Reference proteome</keyword>
<sequence length="112" mass="12961">MIPSKTPCSNGYMTGDDGCELPECRPESCPVAKPQMEFEMYCQWGFELGKDGCEIGECREEPESEWLTCKNNNQDVCKDKYNKGVQNYRKCQRWFNDSYPNMKCASSYCCKD</sequence>
<evidence type="ECO:0000313" key="2">
    <source>
        <dbReference type="Proteomes" id="UP000054560"/>
    </source>
</evidence>
<dbReference type="AlphaFoldDB" id="A0A0L0FTI9"/>
<accession>A0A0L0FTI9</accession>
<dbReference type="GO" id="GO:0004857">
    <property type="term" value="F:enzyme inhibitor activity"/>
    <property type="evidence" value="ECO:0007669"/>
    <property type="project" value="InterPro"/>
</dbReference>
<name>A0A0L0FTI9_9EUKA</name>
<organism evidence="1 2">
    <name type="scientific">Sphaeroforma arctica JP610</name>
    <dbReference type="NCBI Taxonomy" id="667725"/>
    <lineage>
        <taxon>Eukaryota</taxon>
        <taxon>Ichthyosporea</taxon>
        <taxon>Ichthyophonida</taxon>
        <taxon>Sphaeroforma</taxon>
    </lineage>
</organism>
<evidence type="ECO:0000313" key="1">
    <source>
        <dbReference type="EMBL" id="KNC79263.1"/>
    </source>
</evidence>
<dbReference type="RefSeq" id="XP_014153165.1">
    <property type="nucleotide sequence ID" value="XM_014297690.1"/>
</dbReference>
<dbReference type="InterPro" id="IPR011061">
    <property type="entry name" value="Hirudin/antistatin"/>
</dbReference>
<dbReference type="GeneID" id="25908840"/>
<reference evidence="1 2" key="1">
    <citation type="submission" date="2011-02" db="EMBL/GenBank/DDBJ databases">
        <title>The Genome Sequence of Sphaeroforma arctica JP610.</title>
        <authorList>
            <consortium name="The Broad Institute Genome Sequencing Platform"/>
            <person name="Russ C."/>
            <person name="Cuomo C."/>
            <person name="Young S.K."/>
            <person name="Zeng Q."/>
            <person name="Gargeya S."/>
            <person name="Alvarado L."/>
            <person name="Berlin A."/>
            <person name="Chapman S.B."/>
            <person name="Chen Z."/>
            <person name="Freedman E."/>
            <person name="Gellesch M."/>
            <person name="Goldberg J."/>
            <person name="Griggs A."/>
            <person name="Gujja S."/>
            <person name="Heilman E."/>
            <person name="Heiman D."/>
            <person name="Howarth C."/>
            <person name="Mehta T."/>
            <person name="Neiman D."/>
            <person name="Pearson M."/>
            <person name="Roberts A."/>
            <person name="Saif S."/>
            <person name="Shea T."/>
            <person name="Shenoy N."/>
            <person name="Sisk P."/>
            <person name="Stolte C."/>
            <person name="Sykes S."/>
            <person name="White J."/>
            <person name="Yandava C."/>
            <person name="Burger G."/>
            <person name="Gray M.W."/>
            <person name="Holland P.W.H."/>
            <person name="King N."/>
            <person name="Lang F.B.F."/>
            <person name="Roger A.J."/>
            <person name="Ruiz-Trillo I."/>
            <person name="Haas B."/>
            <person name="Nusbaum C."/>
            <person name="Birren B."/>
        </authorList>
    </citation>
    <scope>NUCLEOTIDE SEQUENCE [LARGE SCALE GENOMIC DNA]</scope>
    <source>
        <strain evidence="1 2">JP610</strain>
    </source>
</reference>
<protein>
    <submittedName>
        <fullName evidence="1">Uncharacterized protein</fullName>
    </submittedName>
</protein>
<dbReference type="OrthoDB" id="10021323at2759"/>